<dbReference type="InterPro" id="IPR027417">
    <property type="entry name" value="P-loop_NTPase"/>
</dbReference>
<dbReference type="InterPro" id="IPR030379">
    <property type="entry name" value="G_SEPTIN_dom"/>
</dbReference>
<evidence type="ECO:0000256" key="1">
    <source>
        <dbReference type="ARBA" id="ARBA00022741"/>
    </source>
</evidence>
<dbReference type="Proteomes" id="UP000310689">
    <property type="component" value="Unassembled WGS sequence"/>
</dbReference>
<keyword evidence="1 3" id="KW-0547">Nucleotide-binding</keyword>
<comment type="caution">
    <text evidence="6">The sequence shown here is derived from an EMBL/GenBank/DDBJ whole genome shotgun (WGS) entry which is preliminary data.</text>
</comment>
<dbReference type="OrthoDB" id="416553at2759"/>
<keyword evidence="2 3" id="KW-0342">GTP-binding</keyword>
<feature type="domain" description="Septin-type G" evidence="5">
    <location>
        <begin position="13"/>
        <end position="288"/>
    </location>
</feature>
<dbReference type="PIRSF" id="PIRSF006698">
    <property type="entry name" value="Septin"/>
    <property type="match status" value="1"/>
</dbReference>
<dbReference type="SUPFAM" id="SSF52540">
    <property type="entry name" value="P-loop containing nucleoside triphosphate hydrolases"/>
    <property type="match status" value="1"/>
</dbReference>
<proteinExistence type="inferred from homology"/>
<dbReference type="GO" id="GO:0032156">
    <property type="term" value="C:septin cytoskeleton"/>
    <property type="evidence" value="ECO:0007669"/>
    <property type="project" value="UniProtKB-ARBA"/>
</dbReference>
<evidence type="ECO:0000313" key="7">
    <source>
        <dbReference type="EMBL" id="TIB29747.1"/>
    </source>
</evidence>
<organism evidence="6 8">
    <name type="scientific">Wallemia ichthyophaga</name>
    <dbReference type="NCBI Taxonomy" id="245174"/>
    <lineage>
        <taxon>Eukaryota</taxon>
        <taxon>Fungi</taxon>
        <taxon>Dikarya</taxon>
        <taxon>Basidiomycota</taxon>
        <taxon>Wallemiomycotina</taxon>
        <taxon>Wallemiomycetes</taxon>
        <taxon>Wallemiales</taxon>
        <taxon>Wallemiaceae</taxon>
        <taxon>Wallemia</taxon>
    </lineage>
</organism>
<evidence type="ECO:0000256" key="3">
    <source>
        <dbReference type="RuleBase" id="RU004560"/>
    </source>
</evidence>
<dbReference type="PANTHER" id="PTHR18884">
    <property type="entry name" value="SEPTIN"/>
    <property type="match status" value="1"/>
</dbReference>
<reference evidence="8 9" key="1">
    <citation type="submission" date="2019-03" db="EMBL/GenBank/DDBJ databases">
        <title>Sequencing 23 genomes of Wallemia ichthyophaga.</title>
        <authorList>
            <person name="Gostincar C."/>
        </authorList>
    </citation>
    <scope>NUCLEOTIDE SEQUENCE [LARGE SCALE GENOMIC DNA]</scope>
    <source>
        <strain evidence="7 9">EXF-6200</strain>
        <strain evidence="6 8">EXF-8621</strain>
    </source>
</reference>
<name>A0A4T0FYE6_WALIC</name>
<dbReference type="EMBL" id="SPOF01000008">
    <property type="protein sequence ID" value="TIB15106.1"/>
    <property type="molecule type" value="Genomic_DNA"/>
</dbReference>
<sequence>MASARRGRKSVKKGLQFTVMVVGASGTGRTTFVNTLCESEVLPHKPNDSPETAHIEEGIKIKPLTVELDEEGFRIALTIVDTPGFGDNINNESNFQEIVGYLERQYDDILAEESRIKRNPRFRDNRVHALLYFIPPTGHSLREMDIELMRKLSPRVNVIPVVGKADSLTPSELKNFKKRVMEDIEHYEIPIYSFPYDVEEDDEDTVMDNSELRAMLPFAIVGSEEEMTIDGEVVRARRYPWGIVNVDDPAHSDFSRLRSALLSSHLTDLKEITHDFLYENYRTEKLSRGGGEYGSHYPIGNSSSMGSNQNSGEDPEGVRHKEEQLRREEDKFREIELRVQREIAEKRAELAAKEENLRHLGVA</sequence>
<evidence type="ECO:0000313" key="6">
    <source>
        <dbReference type="EMBL" id="TIB15106.1"/>
    </source>
</evidence>
<protein>
    <recommendedName>
        <fullName evidence="5">Septin-type G domain-containing protein</fullName>
    </recommendedName>
</protein>
<dbReference type="Pfam" id="PF00735">
    <property type="entry name" value="Septin"/>
    <property type="match status" value="1"/>
</dbReference>
<gene>
    <name evidence="7" type="ORF">E3P86_03629</name>
    <name evidence="6" type="ORF">E3P90_01041</name>
</gene>
<dbReference type="Gene3D" id="3.40.50.300">
    <property type="entry name" value="P-loop containing nucleotide triphosphate hydrolases"/>
    <property type="match status" value="1"/>
</dbReference>
<dbReference type="OMA" id="GYDSAMN"/>
<feature type="compositionally biased region" description="Basic and acidic residues" evidence="4">
    <location>
        <begin position="316"/>
        <end position="331"/>
    </location>
</feature>
<feature type="compositionally biased region" description="Low complexity" evidence="4">
    <location>
        <begin position="300"/>
        <end position="312"/>
    </location>
</feature>
<dbReference type="Proteomes" id="UP000306954">
    <property type="component" value="Unassembled WGS sequence"/>
</dbReference>
<dbReference type="EMBL" id="SPOI01000284">
    <property type="protein sequence ID" value="TIB29747.1"/>
    <property type="molecule type" value="Genomic_DNA"/>
</dbReference>
<dbReference type="AlphaFoldDB" id="A0A4T0FYE6"/>
<dbReference type="FunFam" id="3.40.50.300:FF:000328">
    <property type="entry name" value="Septin spn3"/>
    <property type="match status" value="1"/>
</dbReference>
<evidence type="ECO:0000313" key="8">
    <source>
        <dbReference type="Proteomes" id="UP000306954"/>
    </source>
</evidence>
<evidence type="ECO:0000259" key="5">
    <source>
        <dbReference type="PROSITE" id="PS51719"/>
    </source>
</evidence>
<dbReference type="CDD" id="cd01850">
    <property type="entry name" value="CDC_Septin"/>
    <property type="match status" value="1"/>
</dbReference>
<feature type="region of interest" description="Disordered" evidence="4">
    <location>
        <begin position="289"/>
        <end position="331"/>
    </location>
</feature>
<dbReference type="GO" id="GO:0005525">
    <property type="term" value="F:GTP binding"/>
    <property type="evidence" value="ECO:0007669"/>
    <property type="project" value="UniProtKB-KW"/>
</dbReference>
<dbReference type="GO" id="GO:0005938">
    <property type="term" value="C:cell cortex"/>
    <property type="evidence" value="ECO:0007669"/>
    <property type="project" value="UniProtKB-ARBA"/>
</dbReference>
<dbReference type="PROSITE" id="PS51719">
    <property type="entry name" value="G_SEPTIN"/>
    <property type="match status" value="1"/>
</dbReference>
<evidence type="ECO:0000256" key="4">
    <source>
        <dbReference type="SAM" id="MobiDB-lite"/>
    </source>
</evidence>
<dbReference type="InterPro" id="IPR016491">
    <property type="entry name" value="Septin"/>
</dbReference>
<comment type="similarity">
    <text evidence="3">Belongs to the TRAFAC class TrmE-Era-EngA-EngB-Septin-like GTPase superfamily. Septin GTPase family.</text>
</comment>
<accession>A0A4T0FYE6</accession>
<evidence type="ECO:0000313" key="9">
    <source>
        <dbReference type="Proteomes" id="UP000310689"/>
    </source>
</evidence>
<evidence type="ECO:0000256" key="2">
    <source>
        <dbReference type="ARBA" id="ARBA00023134"/>
    </source>
</evidence>